<organism evidence="2 3">
    <name type="scientific">Liparis tanakae</name>
    <name type="common">Tanaka's snailfish</name>
    <dbReference type="NCBI Taxonomy" id="230148"/>
    <lineage>
        <taxon>Eukaryota</taxon>
        <taxon>Metazoa</taxon>
        <taxon>Chordata</taxon>
        <taxon>Craniata</taxon>
        <taxon>Vertebrata</taxon>
        <taxon>Euteleostomi</taxon>
        <taxon>Actinopterygii</taxon>
        <taxon>Neopterygii</taxon>
        <taxon>Teleostei</taxon>
        <taxon>Neoteleostei</taxon>
        <taxon>Acanthomorphata</taxon>
        <taxon>Eupercaria</taxon>
        <taxon>Perciformes</taxon>
        <taxon>Cottioidei</taxon>
        <taxon>Cottales</taxon>
        <taxon>Liparidae</taxon>
        <taxon>Liparis</taxon>
    </lineage>
</organism>
<accession>A0A4Z2F7S8</accession>
<evidence type="ECO:0000313" key="2">
    <source>
        <dbReference type="EMBL" id="TNN36923.1"/>
    </source>
</evidence>
<reference evidence="2 3" key="1">
    <citation type="submission" date="2019-03" db="EMBL/GenBank/DDBJ databases">
        <title>First draft genome of Liparis tanakae, snailfish: a comprehensive survey of snailfish specific genes.</title>
        <authorList>
            <person name="Kim W."/>
            <person name="Song I."/>
            <person name="Jeong J.-H."/>
            <person name="Kim D."/>
            <person name="Kim S."/>
            <person name="Ryu S."/>
            <person name="Song J.Y."/>
            <person name="Lee S.K."/>
        </authorList>
    </citation>
    <scope>NUCLEOTIDE SEQUENCE [LARGE SCALE GENOMIC DNA]</scope>
    <source>
        <tissue evidence="2">Muscle</tissue>
    </source>
</reference>
<gene>
    <name evidence="2" type="ORF">EYF80_052906</name>
</gene>
<evidence type="ECO:0000313" key="3">
    <source>
        <dbReference type="Proteomes" id="UP000314294"/>
    </source>
</evidence>
<evidence type="ECO:0000256" key="1">
    <source>
        <dbReference type="SAM" id="Phobius"/>
    </source>
</evidence>
<protein>
    <submittedName>
        <fullName evidence="2">Uncharacterized protein</fullName>
    </submittedName>
</protein>
<name>A0A4Z2F7S8_9TELE</name>
<dbReference type="Proteomes" id="UP000314294">
    <property type="component" value="Unassembled WGS sequence"/>
</dbReference>
<sequence>MTVLKERQTATQNFSGSSVDADEVLLGPDLQAHQDHAQVQLLVDLNQVTEVTLSQYLIGGPAVRVPPQPASYWPRDSQLIGGEVFCLLGVCRRKHISEFPVSSSRQQISSSSSLPPIFIFSFFFFSFFFFFFFYYYLSLNVSPRVSSCGSSSSLVMIIIN</sequence>
<keyword evidence="1" id="KW-0812">Transmembrane</keyword>
<keyword evidence="3" id="KW-1185">Reference proteome</keyword>
<comment type="caution">
    <text evidence="2">The sequence shown here is derived from an EMBL/GenBank/DDBJ whole genome shotgun (WGS) entry which is preliminary data.</text>
</comment>
<dbReference type="EMBL" id="SRLO01001553">
    <property type="protein sequence ID" value="TNN36923.1"/>
    <property type="molecule type" value="Genomic_DNA"/>
</dbReference>
<keyword evidence="1" id="KW-0472">Membrane</keyword>
<feature type="transmembrane region" description="Helical" evidence="1">
    <location>
        <begin position="114"/>
        <end position="137"/>
    </location>
</feature>
<keyword evidence="1" id="KW-1133">Transmembrane helix</keyword>
<proteinExistence type="predicted"/>
<dbReference type="AlphaFoldDB" id="A0A4Z2F7S8"/>